<feature type="compositionally biased region" description="Low complexity" evidence="1">
    <location>
        <begin position="56"/>
        <end position="72"/>
    </location>
</feature>
<dbReference type="EMBL" id="PYBW01000029">
    <property type="protein sequence ID" value="PYC83210.1"/>
    <property type="molecule type" value="Genomic_DNA"/>
</dbReference>
<accession>A0A2V4NL73</accession>
<evidence type="ECO:0000313" key="3">
    <source>
        <dbReference type="EMBL" id="PYC83210.1"/>
    </source>
</evidence>
<organism evidence="3 4">
    <name type="scientific">Streptomyces tateyamensis</name>
    <dbReference type="NCBI Taxonomy" id="565073"/>
    <lineage>
        <taxon>Bacteria</taxon>
        <taxon>Bacillati</taxon>
        <taxon>Actinomycetota</taxon>
        <taxon>Actinomycetes</taxon>
        <taxon>Kitasatosporales</taxon>
        <taxon>Streptomycetaceae</taxon>
        <taxon>Streptomyces</taxon>
    </lineage>
</organism>
<comment type="caution">
    <text evidence="3">The sequence shown here is derived from an EMBL/GenBank/DDBJ whole genome shotgun (WGS) entry which is preliminary data.</text>
</comment>
<feature type="compositionally biased region" description="Polar residues" evidence="1">
    <location>
        <begin position="1"/>
        <end position="11"/>
    </location>
</feature>
<dbReference type="PANTHER" id="PTHR30136">
    <property type="entry name" value="HELIX-TURN-HELIX TRANSCRIPTIONAL REGULATOR, ICLR FAMILY"/>
    <property type="match status" value="1"/>
</dbReference>
<dbReference type="InterPro" id="IPR050707">
    <property type="entry name" value="HTH_MetabolicPath_Reg"/>
</dbReference>
<dbReference type="GO" id="GO:0045892">
    <property type="term" value="P:negative regulation of DNA-templated transcription"/>
    <property type="evidence" value="ECO:0007669"/>
    <property type="project" value="TreeGrafter"/>
</dbReference>
<feature type="domain" description="IclR-ED" evidence="2">
    <location>
        <begin position="25"/>
        <end position="219"/>
    </location>
</feature>
<dbReference type="InterPro" id="IPR029016">
    <property type="entry name" value="GAF-like_dom_sf"/>
</dbReference>
<dbReference type="Gene3D" id="3.30.450.40">
    <property type="match status" value="1"/>
</dbReference>
<feature type="compositionally biased region" description="Polar residues" evidence="1">
    <location>
        <begin position="37"/>
        <end position="54"/>
    </location>
</feature>
<dbReference type="Pfam" id="PF01614">
    <property type="entry name" value="IclR_C"/>
    <property type="match status" value="1"/>
</dbReference>
<dbReference type="PANTHER" id="PTHR30136:SF24">
    <property type="entry name" value="HTH-TYPE TRANSCRIPTIONAL REPRESSOR ALLR"/>
    <property type="match status" value="1"/>
</dbReference>
<sequence>MSSGCGNSSSRWRGKAWPRAPPRWRTTCRGPDPVQCASRSPVNPSPPAATTQRATPGRPCPGEGPGRARCGPTTRARAVKAGLRGCSRRRHYLRPISRIGRRLPAHATSLGKALLAERTEAEVHKLLGAPLTALTEHTLTDYDALTADLARTRERGYAVDHEENTLGLRCFGVAIRTEFPARDALSCSLPIARLTEVGEATIVHALLAARERLEASTSRR</sequence>
<gene>
    <name evidence="3" type="ORF">C7C46_09320</name>
</gene>
<dbReference type="OrthoDB" id="9000968at2"/>
<evidence type="ECO:0000256" key="1">
    <source>
        <dbReference type="SAM" id="MobiDB-lite"/>
    </source>
</evidence>
<dbReference type="GO" id="GO:0003677">
    <property type="term" value="F:DNA binding"/>
    <property type="evidence" value="ECO:0007669"/>
    <property type="project" value="TreeGrafter"/>
</dbReference>
<dbReference type="Proteomes" id="UP000248039">
    <property type="component" value="Unassembled WGS sequence"/>
</dbReference>
<protein>
    <recommendedName>
        <fullName evidence="2">IclR-ED domain-containing protein</fullName>
    </recommendedName>
</protein>
<feature type="region of interest" description="Disordered" evidence="1">
    <location>
        <begin position="1"/>
        <end position="72"/>
    </location>
</feature>
<dbReference type="AlphaFoldDB" id="A0A2V4NL73"/>
<dbReference type="GO" id="GO:0003700">
    <property type="term" value="F:DNA-binding transcription factor activity"/>
    <property type="evidence" value="ECO:0007669"/>
    <property type="project" value="TreeGrafter"/>
</dbReference>
<keyword evidence="4" id="KW-1185">Reference proteome</keyword>
<name>A0A2V4NL73_9ACTN</name>
<dbReference type="InterPro" id="IPR014757">
    <property type="entry name" value="Tscrpt_reg_IclR_C"/>
</dbReference>
<evidence type="ECO:0000259" key="2">
    <source>
        <dbReference type="PROSITE" id="PS51078"/>
    </source>
</evidence>
<reference evidence="3 4" key="1">
    <citation type="submission" date="2018-03" db="EMBL/GenBank/DDBJ databases">
        <title>Bioinformatic expansion and discovery of thiopeptide antibiotics.</title>
        <authorList>
            <person name="Schwalen C.J."/>
            <person name="Hudson G.A."/>
            <person name="Mitchell D.A."/>
        </authorList>
    </citation>
    <scope>NUCLEOTIDE SEQUENCE [LARGE SCALE GENOMIC DNA]</scope>
    <source>
        <strain evidence="3 4">ATCC 21389</strain>
    </source>
</reference>
<evidence type="ECO:0000313" key="4">
    <source>
        <dbReference type="Proteomes" id="UP000248039"/>
    </source>
</evidence>
<dbReference type="SUPFAM" id="SSF55781">
    <property type="entry name" value="GAF domain-like"/>
    <property type="match status" value="1"/>
</dbReference>
<proteinExistence type="predicted"/>
<dbReference type="PROSITE" id="PS51078">
    <property type="entry name" value="ICLR_ED"/>
    <property type="match status" value="1"/>
</dbReference>